<dbReference type="PANTHER" id="PTHR10807">
    <property type="entry name" value="MYOTUBULARIN-RELATED"/>
    <property type="match status" value="1"/>
</dbReference>
<dbReference type="OrthoDB" id="271628at2759"/>
<evidence type="ECO:0000256" key="1">
    <source>
        <dbReference type="ARBA" id="ARBA00007471"/>
    </source>
</evidence>
<dbReference type="Proteomes" id="UP000192578">
    <property type="component" value="Unassembled WGS sequence"/>
</dbReference>
<sequence>MEFSDLIKSPYVDSVTLRIFPDTRGFKGRLCITGHHMIISSHPAESGSSVAEVWILHMSVDVTERKPYPAGNGGSLLVKCKDFKIYQLDIPGQLDLHNVASSVEKLSHIADVYNFYPFFFRPMFEILEDGWTIFPLESEYAKWIHGSDEWRVSHANRDFSICDSYPAVVVVPKAVTDQTLAASANFREANRFPVLSYIHPNKAAMLRSGQPLVGTGNRRSREDEQLLLATIRSGKRAFVFETRSIITAGAAKNKGGGYELEVYYSQWRRIHHPLERWTNLHESLSKMLDACSDRNISVDKWLSRLENSGWLNAVSEVLHGACVVAQCLHNEGATVLVHGAEGLDMTLCITSLVQIILDPDTRTIRGFEALLEREWLQGGHPFAARCSRSGFGSRRTKLESPTFLLFLDCIRQLHNQYTCSFQFTPAFLKFLFENACASEYGTFLCNNARERSLMHLSRKTISLWSYVNHPRILVSFLSPVYEPNSGCLWPSIAPMSLILWRELYLHSFQDVSAEIDEWNVAIAAKARDDELREKVIRLRKEMLVLERELLSLGISTPDINDEFRKLTMEDSENGA</sequence>
<dbReference type="EMBL" id="MTYJ01000060">
    <property type="protein sequence ID" value="OQV17473.1"/>
    <property type="molecule type" value="Genomic_DNA"/>
</dbReference>
<dbReference type="CDD" id="cd14536">
    <property type="entry name" value="PTP-MTMR9"/>
    <property type="match status" value="1"/>
</dbReference>
<dbReference type="InterPro" id="IPR011993">
    <property type="entry name" value="PH-like_dom_sf"/>
</dbReference>
<dbReference type="SUPFAM" id="SSF52799">
    <property type="entry name" value="(Phosphotyrosine protein) phosphatases II"/>
    <property type="match status" value="1"/>
</dbReference>
<dbReference type="InterPro" id="IPR048994">
    <property type="entry name" value="PH-GRAM_MTMR6-9"/>
</dbReference>
<dbReference type="GO" id="GO:0046856">
    <property type="term" value="P:phosphatidylinositol dephosphorylation"/>
    <property type="evidence" value="ECO:0007669"/>
    <property type="project" value="TreeGrafter"/>
</dbReference>
<comment type="caution">
    <text evidence="3">The sequence shown here is derived from an EMBL/GenBank/DDBJ whole genome shotgun (WGS) entry which is preliminary data.</text>
</comment>
<comment type="similarity">
    <text evidence="1">Belongs to the protein-tyrosine phosphatase family. Non-receptor class myotubularin subfamily.</text>
</comment>
<dbReference type="Pfam" id="PF06602">
    <property type="entry name" value="Myotub-related"/>
    <property type="match status" value="1"/>
</dbReference>
<dbReference type="AlphaFoldDB" id="A0A1W0WQP5"/>
<accession>A0A1W0WQP5</accession>
<feature type="domain" description="Myotubularin phosphatase" evidence="2">
    <location>
        <begin position="130"/>
        <end position="504"/>
    </location>
</feature>
<dbReference type="SUPFAM" id="SSF50729">
    <property type="entry name" value="PH domain-like"/>
    <property type="match status" value="1"/>
</dbReference>
<dbReference type="GO" id="GO:0019903">
    <property type="term" value="F:protein phosphatase binding"/>
    <property type="evidence" value="ECO:0007669"/>
    <property type="project" value="TreeGrafter"/>
</dbReference>
<evidence type="ECO:0000259" key="2">
    <source>
        <dbReference type="PROSITE" id="PS51339"/>
    </source>
</evidence>
<organism evidence="3 4">
    <name type="scientific">Hypsibius exemplaris</name>
    <name type="common">Freshwater tardigrade</name>
    <dbReference type="NCBI Taxonomy" id="2072580"/>
    <lineage>
        <taxon>Eukaryota</taxon>
        <taxon>Metazoa</taxon>
        <taxon>Ecdysozoa</taxon>
        <taxon>Tardigrada</taxon>
        <taxon>Eutardigrada</taxon>
        <taxon>Parachela</taxon>
        <taxon>Hypsibioidea</taxon>
        <taxon>Hypsibiidae</taxon>
        <taxon>Hypsibius</taxon>
    </lineage>
</organism>
<evidence type="ECO:0000313" key="4">
    <source>
        <dbReference type="Proteomes" id="UP000192578"/>
    </source>
</evidence>
<keyword evidence="4" id="KW-1185">Reference proteome</keyword>
<dbReference type="InterPro" id="IPR030564">
    <property type="entry name" value="Myotubularin"/>
</dbReference>
<protein>
    <submittedName>
        <fullName evidence="3">Myotubularin-related protein 9</fullName>
    </submittedName>
</protein>
<dbReference type="GO" id="GO:0005737">
    <property type="term" value="C:cytoplasm"/>
    <property type="evidence" value="ECO:0007669"/>
    <property type="project" value="TreeGrafter"/>
</dbReference>
<name>A0A1W0WQP5_HYPEX</name>
<proteinExistence type="inferred from homology"/>
<dbReference type="PANTHER" id="PTHR10807:SF73">
    <property type="entry name" value="LD06050P"/>
    <property type="match status" value="1"/>
</dbReference>
<gene>
    <name evidence="3" type="ORF">BV898_08407</name>
</gene>
<reference evidence="4" key="1">
    <citation type="submission" date="2017-01" db="EMBL/GenBank/DDBJ databases">
        <title>Comparative genomics of anhydrobiosis in the tardigrade Hypsibius dujardini.</title>
        <authorList>
            <person name="Yoshida Y."/>
            <person name="Koutsovoulos G."/>
            <person name="Laetsch D."/>
            <person name="Stevens L."/>
            <person name="Kumar S."/>
            <person name="Horikawa D."/>
            <person name="Ishino K."/>
            <person name="Komine S."/>
            <person name="Tomita M."/>
            <person name="Blaxter M."/>
            <person name="Arakawa K."/>
        </authorList>
    </citation>
    <scope>NUCLEOTIDE SEQUENCE [LARGE SCALE GENOMIC DNA]</scope>
    <source>
        <strain evidence="4">Z151</strain>
    </source>
</reference>
<evidence type="ECO:0000313" key="3">
    <source>
        <dbReference type="EMBL" id="OQV17473.1"/>
    </source>
</evidence>
<dbReference type="GO" id="GO:0010507">
    <property type="term" value="P:negative regulation of autophagy"/>
    <property type="evidence" value="ECO:0007669"/>
    <property type="project" value="TreeGrafter"/>
</dbReference>
<dbReference type="PROSITE" id="PS51339">
    <property type="entry name" value="PPASE_MYOTUBULARIN"/>
    <property type="match status" value="1"/>
</dbReference>
<dbReference type="Gene3D" id="2.30.29.30">
    <property type="entry name" value="Pleckstrin-homology domain (PH domain)/Phosphotyrosine-binding domain (PTB)"/>
    <property type="match status" value="1"/>
</dbReference>
<dbReference type="InterPro" id="IPR010569">
    <property type="entry name" value="Myotubularin-like_Pase_dom"/>
</dbReference>
<dbReference type="InterPro" id="IPR029021">
    <property type="entry name" value="Prot-tyrosine_phosphatase-like"/>
</dbReference>
<dbReference type="Pfam" id="PF21098">
    <property type="entry name" value="PH-GRAM_MTMR6-like"/>
    <property type="match status" value="1"/>
</dbReference>